<dbReference type="OrthoDB" id="273771at2759"/>
<gene>
    <name evidence="5" type="ORF">EVEC_LOCUS1115</name>
</gene>
<keyword evidence="2" id="KW-0677">Repeat</keyword>
<dbReference type="WBParaSite" id="EVEC_0000140701-mRNA-1">
    <property type="protein sequence ID" value="EVEC_0000140701-mRNA-1"/>
    <property type="gene ID" value="EVEC_0000140701"/>
</dbReference>
<dbReference type="SUPFAM" id="SSF50978">
    <property type="entry name" value="WD40 repeat-like"/>
    <property type="match status" value="1"/>
</dbReference>
<reference evidence="7" key="1">
    <citation type="submission" date="2017-02" db="UniProtKB">
        <authorList>
            <consortium name="WormBaseParasite"/>
        </authorList>
    </citation>
    <scope>IDENTIFICATION</scope>
</reference>
<keyword evidence="6" id="KW-1185">Reference proteome</keyword>
<dbReference type="InterPro" id="IPR020472">
    <property type="entry name" value="WD40_PAC1"/>
</dbReference>
<dbReference type="PANTHER" id="PTHR44080">
    <property type="entry name" value="E3 UBIQUITIN-PROTEIN LIGASE COP1"/>
    <property type="match status" value="1"/>
</dbReference>
<dbReference type="SMART" id="SM00320">
    <property type="entry name" value="WD40"/>
    <property type="match status" value="7"/>
</dbReference>
<dbReference type="GO" id="GO:0061630">
    <property type="term" value="F:ubiquitin protein ligase activity"/>
    <property type="evidence" value="ECO:0007669"/>
    <property type="project" value="InterPro"/>
</dbReference>
<dbReference type="PRINTS" id="PR00320">
    <property type="entry name" value="GPROTEINBRPT"/>
</dbReference>
<name>A0A0N4UVE4_ENTVE</name>
<evidence type="ECO:0000313" key="7">
    <source>
        <dbReference type="WBParaSite" id="EVEC_0000140701-mRNA-1"/>
    </source>
</evidence>
<keyword evidence="1 3" id="KW-0853">WD repeat</keyword>
<evidence type="ECO:0000256" key="2">
    <source>
        <dbReference type="ARBA" id="ARBA00022737"/>
    </source>
</evidence>
<evidence type="ECO:0000256" key="1">
    <source>
        <dbReference type="ARBA" id="ARBA00022574"/>
    </source>
</evidence>
<feature type="repeat" description="WD" evidence="3">
    <location>
        <begin position="458"/>
        <end position="498"/>
    </location>
</feature>
<feature type="repeat" description="WD" evidence="3">
    <location>
        <begin position="372"/>
        <end position="414"/>
    </location>
</feature>
<dbReference type="InterPro" id="IPR015943">
    <property type="entry name" value="WD40/YVTN_repeat-like_dom_sf"/>
</dbReference>
<dbReference type="Pfam" id="PF00400">
    <property type="entry name" value="WD40"/>
    <property type="match status" value="4"/>
</dbReference>
<dbReference type="STRING" id="51028.A0A0N4UVE4"/>
<reference evidence="5 6" key="2">
    <citation type="submission" date="2018-10" db="EMBL/GenBank/DDBJ databases">
        <authorList>
            <consortium name="Pathogen Informatics"/>
        </authorList>
    </citation>
    <scope>NUCLEOTIDE SEQUENCE [LARGE SCALE GENOMIC DNA]</scope>
</reference>
<feature type="repeat" description="WD" evidence="3">
    <location>
        <begin position="336"/>
        <end position="371"/>
    </location>
</feature>
<dbReference type="PROSITE" id="PS00678">
    <property type="entry name" value="WD_REPEATS_1"/>
    <property type="match status" value="1"/>
</dbReference>
<evidence type="ECO:0000313" key="6">
    <source>
        <dbReference type="Proteomes" id="UP000274131"/>
    </source>
</evidence>
<dbReference type="InterPro" id="IPR042755">
    <property type="entry name" value="COP1"/>
</dbReference>
<evidence type="ECO:0000256" key="3">
    <source>
        <dbReference type="PROSITE-ProRule" id="PRU00221"/>
    </source>
</evidence>
<evidence type="ECO:0000313" key="5">
    <source>
        <dbReference type="EMBL" id="VDD85972.1"/>
    </source>
</evidence>
<dbReference type="SUPFAM" id="SSF57850">
    <property type="entry name" value="RING/U-box"/>
    <property type="match status" value="1"/>
</dbReference>
<accession>A0A0N4UVE4</accession>
<organism evidence="7">
    <name type="scientific">Enterobius vermicularis</name>
    <name type="common">Human pinworm</name>
    <dbReference type="NCBI Taxonomy" id="51028"/>
    <lineage>
        <taxon>Eukaryota</taxon>
        <taxon>Metazoa</taxon>
        <taxon>Ecdysozoa</taxon>
        <taxon>Nematoda</taxon>
        <taxon>Chromadorea</taxon>
        <taxon>Rhabditida</taxon>
        <taxon>Spirurina</taxon>
        <taxon>Oxyuridomorpha</taxon>
        <taxon>Oxyuroidea</taxon>
        <taxon>Oxyuridae</taxon>
        <taxon>Enterobius</taxon>
    </lineage>
</organism>
<dbReference type="PANTHER" id="PTHR44080:SF1">
    <property type="entry name" value="E3 UBIQUITIN-PROTEIN LIGASE COP1"/>
    <property type="match status" value="1"/>
</dbReference>
<dbReference type="GO" id="GO:0043161">
    <property type="term" value="P:proteasome-mediated ubiquitin-dependent protein catabolic process"/>
    <property type="evidence" value="ECO:0007669"/>
    <property type="project" value="TreeGrafter"/>
</dbReference>
<evidence type="ECO:0000256" key="4">
    <source>
        <dbReference type="SAM" id="Coils"/>
    </source>
</evidence>
<dbReference type="InterPro" id="IPR001680">
    <property type="entry name" value="WD40_rpt"/>
</dbReference>
<dbReference type="EMBL" id="UXUI01007170">
    <property type="protein sequence ID" value="VDD85972.1"/>
    <property type="molecule type" value="Genomic_DNA"/>
</dbReference>
<dbReference type="PROSITE" id="PS50294">
    <property type="entry name" value="WD_REPEATS_REGION"/>
    <property type="match status" value="1"/>
</dbReference>
<protein>
    <submittedName>
        <fullName evidence="7">WD_REPEATS_REGION domain-containing protein</fullName>
    </submittedName>
</protein>
<sequence length="590" mass="65892">MFDASTFSLALLHRTSYLLFSRECIGIHLMGSSNCPVCNWELDSKSPIIPNFALGAIVDEVRNKAKISQILSNVKDIDNVPEDICSELIKITMKLDVAAIDRVMEALNNIRQQKEAGNSGKENRLLLLFIIDMIARREAILKKTKQELDTLRQDRLAAQAQCGDFSGVDEFRSSSSSGGTANSSGINLDVSSFLHDELTQCRSRLKSHAAELEQHYFSKRRSCKQRTSSLDTDLANMVNDKEAIGPCVDSLKEFSQILQGMSQYGSFRTIASLHSYMSEVSSNYSIVSSIEFDKDGEYFAVAGVTCKVKIYEFRAVVDNPNTCHYPITELKCTAKISNVSWNPYTKTMLASSDYDGTVQVWDTYFSRAVRKYEEHEKRCWTVQFNNIDPHLMASGSDDAKVKLWSLSCERSVATIDANVNVCCVYFSPISRHHLVFGGADRCVHLYDLRNTSKAVNVFQGHRKPISYVKYCTPSEVVSAATDSHLRVWDVNTGNCIRVLRGHSNEKNFVGLATDGNHIICGSENNQLYLYYKGLSDPLIEYDFGCADPSQSPLPETEGAPDFVSAVCWKKNSKIILAANSQGTTRILQLV</sequence>
<dbReference type="InterPro" id="IPR036322">
    <property type="entry name" value="WD40_repeat_dom_sf"/>
</dbReference>
<dbReference type="PROSITE" id="PS50082">
    <property type="entry name" value="WD_REPEATS_2"/>
    <property type="match status" value="3"/>
</dbReference>
<dbReference type="Proteomes" id="UP000274131">
    <property type="component" value="Unassembled WGS sequence"/>
</dbReference>
<proteinExistence type="predicted"/>
<feature type="coiled-coil region" evidence="4">
    <location>
        <begin position="134"/>
        <end position="161"/>
    </location>
</feature>
<dbReference type="InterPro" id="IPR019775">
    <property type="entry name" value="WD40_repeat_CS"/>
</dbReference>
<dbReference type="AlphaFoldDB" id="A0A0N4UVE4"/>
<keyword evidence="4" id="KW-0175">Coiled coil</keyword>
<dbReference type="Gene3D" id="2.130.10.10">
    <property type="entry name" value="YVTN repeat-like/Quinoprotein amine dehydrogenase"/>
    <property type="match status" value="1"/>
</dbReference>